<feature type="repeat" description="TPR" evidence="1">
    <location>
        <begin position="138"/>
        <end position="171"/>
    </location>
</feature>
<dbReference type="EMBL" id="JBHULK010000004">
    <property type="protein sequence ID" value="MFD2535694.1"/>
    <property type="molecule type" value="Genomic_DNA"/>
</dbReference>
<dbReference type="PROSITE" id="PS50005">
    <property type="entry name" value="TPR"/>
    <property type="match status" value="1"/>
</dbReference>
<comment type="caution">
    <text evidence="3">The sequence shown here is derived from an EMBL/GenBank/DDBJ whole genome shotgun (WGS) entry which is preliminary data.</text>
</comment>
<dbReference type="Pfam" id="PF13181">
    <property type="entry name" value="TPR_8"/>
    <property type="match status" value="2"/>
</dbReference>
<evidence type="ECO:0000256" key="2">
    <source>
        <dbReference type="SAM" id="MobiDB-lite"/>
    </source>
</evidence>
<gene>
    <name evidence="3" type="ORF">ACFSQS_11330</name>
</gene>
<feature type="region of interest" description="Disordered" evidence="2">
    <location>
        <begin position="230"/>
        <end position="304"/>
    </location>
</feature>
<name>A0ABW5JSG2_9FLAO</name>
<dbReference type="Proteomes" id="UP001597441">
    <property type="component" value="Unassembled WGS sequence"/>
</dbReference>
<feature type="compositionally biased region" description="Low complexity" evidence="2">
    <location>
        <begin position="255"/>
        <end position="269"/>
    </location>
</feature>
<dbReference type="RefSeq" id="WP_388018678.1">
    <property type="nucleotide sequence ID" value="NZ_JBHUDT010000004.1"/>
</dbReference>
<evidence type="ECO:0000313" key="4">
    <source>
        <dbReference type="Proteomes" id="UP001597441"/>
    </source>
</evidence>
<dbReference type="SUPFAM" id="SSF48452">
    <property type="entry name" value="TPR-like"/>
    <property type="match status" value="1"/>
</dbReference>
<proteinExistence type="predicted"/>
<evidence type="ECO:0000256" key="1">
    <source>
        <dbReference type="PROSITE-ProRule" id="PRU00339"/>
    </source>
</evidence>
<dbReference type="InterPro" id="IPR019734">
    <property type="entry name" value="TPR_rpt"/>
</dbReference>
<feature type="compositionally biased region" description="Basic and acidic residues" evidence="2">
    <location>
        <begin position="288"/>
        <end position="304"/>
    </location>
</feature>
<evidence type="ECO:0000313" key="3">
    <source>
        <dbReference type="EMBL" id="MFD2535694.1"/>
    </source>
</evidence>
<dbReference type="Gene3D" id="1.25.40.10">
    <property type="entry name" value="Tetratricopeptide repeat domain"/>
    <property type="match status" value="1"/>
</dbReference>
<reference evidence="4" key="1">
    <citation type="journal article" date="2019" name="Int. J. Syst. Evol. Microbiol.">
        <title>The Global Catalogue of Microorganisms (GCM) 10K type strain sequencing project: providing services to taxonomists for standard genome sequencing and annotation.</title>
        <authorList>
            <consortium name="The Broad Institute Genomics Platform"/>
            <consortium name="The Broad Institute Genome Sequencing Center for Infectious Disease"/>
            <person name="Wu L."/>
            <person name="Ma J."/>
        </authorList>
    </citation>
    <scope>NUCLEOTIDE SEQUENCE [LARGE SCALE GENOMIC DNA]</scope>
    <source>
        <strain evidence="4">KCTC 42903</strain>
    </source>
</reference>
<keyword evidence="1" id="KW-0802">TPR repeat</keyword>
<organism evidence="3 4">
    <name type="scientific">Gelatiniphilus marinus</name>
    <dbReference type="NCBI Taxonomy" id="1759464"/>
    <lineage>
        <taxon>Bacteria</taxon>
        <taxon>Pseudomonadati</taxon>
        <taxon>Bacteroidota</taxon>
        <taxon>Flavobacteriia</taxon>
        <taxon>Flavobacteriales</taxon>
        <taxon>Flavobacteriaceae</taxon>
        <taxon>Gelatiniphilus</taxon>
    </lineage>
</organism>
<evidence type="ECO:0008006" key="5">
    <source>
        <dbReference type="Google" id="ProtNLM"/>
    </source>
</evidence>
<dbReference type="InterPro" id="IPR011990">
    <property type="entry name" value="TPR-like_helical_dom_sf"/>
</dbReference>
<protein>
    <recommendedName>
        <fullName evidence="5">Tetratricopeptide repeat protein</fullName>
    </recommendedName>
</protein>
<keyword evidence="4" id="KW-1185">Reference proteome</keyword>
<accession>A0ABW5JSG2</accession>
<sequence>MKHLLILPLLFFSLNGYSQNYKENYKADICACLETKKNTLQTANKIFDACFAKQMTTYASLIEAEIKEEDKTQKFIVGQKIRRELHQKLKYELVYSCNAYFDIIEQKKQDVLQQYRSKKIDSTRIERLNESVAMQPHYSNYFNRGQFYYFIGDLKKAEQDVKKSIQENPLSQSHLATAQESLLLAMIYEEQKKYSEAIAIYDTINSKTINPSVALLRAIVFRKSNGYALKPKVPVENNNSTSASNSKPAEKAKNKPANTSRTRTAQTNRNRARAKKEQNRTINRAKQKPKDSTKPLRGLFKLDG</sequence>